<comment type="caution">
    <text evidence="2">The sequence shown here is derived from an EMBL/GenBank/DDBJ whole genome shotgun (WGS) entry which is preliminary data.</text>
</comment>
<evidence type="ECO:0000313" key="3">
    <source>
        <dbReference type="Proteomes" id="UP001489004"/>
    </source>
</evidence>
<evidence type="ECO:0000313" key="2">
    <source>
        <dbReference type="EMBL" id="KAK9806140.1"/>
    </source>
</evidence>
<evidence type="ECO:0000256" key="1">
    <source>
        <dbReference type="SAM" id="MobiDB-lite"/>
    </source>
</evidence>
<name>A0AAW1P838_9CHLO</name>
<reference evidence="2 3" key="1">
    <citation type="journal article" date="2024" name="Nat. Commun.">
        <title>Phylogenomics reveals the evolutionary origins of lichenization in chlorophyte algae.</title>
        <authorList>
            <person name="Puginier C."/>
            <person name="Libourel C."/>
            <person name="Otte J."/>
            <person name="Skaloud P."/>
            <person name="Haon M."/>
            <person name="Grisel S."/>
            <person name="Petersen M."/>
            <person name="Berrin J.G."/>
            <person name="Delaux P.M."/>
            <person name="Dal Grande F."/>
            <person name="Keller J."/>
        </authorList>
    </citation>
    <scope>NUCLEOTIDE SEQUENCE [LARGE SCALE GENOMIC DNA]</scope>
    <source>
        <strain evidence="2 3">SAG 2043</strain>
    </source>
</reference>
<sequence length="287" mass="32033">MDTSSSPSILKPLPRAVENVADDPSLHNPKQRLERMSTGWMGVILEYEGVVVEDTSDLHMSAWLQLATEEGKPRPLQWAVKKAQGMKNEQVIQEVFCWTRNPSEVRRLATRHEEIYKKLLGDRKPMVPSGVRNLLDTLAKHNVPVALACSAPEARIKAALRDTELAGSFDAVVTAEDVYRGRPDPESYVYAAQQLGRPPVRCVVIGNSNQSVEAARECGMQCVVVAGRNPIYELTAADLVVRQLEELSFINLKQLFRNEQGVAPQPQEEEEAEPQPMSLTQTLTMDY</sequence>
<dbReference type="InterPro" id="IPR023198">
    <property type="entry name" value="PGP-like_dom2"/>
</dbReference>
<proteinExistence type="predicted"/>
<dbReference type="AlphaFoldDB" id="A0AAW1P838"/>
<dbReference type="InterPro" id="IPR006439">
    <property type="entry name" value="HAD-SF_hydro_IA"/>
</dbReference>
<dbReference type="EMBL" id="JALJOR010000014">
    <property type="protein sequence ID" value="KAK9806140.1"/>
    <property type="molecule type" value="Genomic_DNA"/>
</dbReference>
<organism evidence="2 3">
    <name type="scientific">[Myrmecia] bisecta</name>
    <dbReference type="NCBI Taxonomy" id="41462"/>
    <lineage>
        <taxon>Eukaryota</taxon>
        <taxon>Viridiplantae</taxon>
        <taxon>Chlorophyta</taxon>
        <taxon>core chlorophytes</taxon>
        <taxon>Trebouxiophyceae</taxon>
        <taxon>Trebouxiales</taxon>
        <taxon>Trebouxiaceae</taxon>
        <taxon>Myrmecia</taxon>
    </lineage>
</organism>
<dbReference type="PANTHER" id="PTHR47108">
    <property type="entry name" value="5-AMINO-6-(5-PHOSPHO-D-RIBITYLAMINO)URACIL PHOSPHATASE, CHLOROPLASTIC"/>
    <property type="match status" value="1"/>
</dbReference>
<gene>
    <name evidence="2" type="ORF">WJX72_003083</name>
</gene>
<dbReference type="NCBIfam" id="TIGR01509">
    <property type="entry name" value="HAD-SF-IA-v3"/>
    <property type="match status" value="1"/>
</dbReference>
<protein>
    <submittedName>
        <fullName evidence="2">Uncharacterized protein</fullName>
    </submittedName>
</protein>
<dbReference type="InterPro" id="IPR036412">
    <property type="entry name" value="HAD-like_sf"/>
</dbReference>
<feature type="region of interest" description="Disordered" evidence="1">
    <location>
        <begin position="1"/>
        <end position="29"/>
    </location>
</feature>
<dbReference type="Proteomes" id="UP001489004">
    <property type="component" value="Unassembled WGS sequence"/>
</dbReference>
<dbReference type="Gene3D" id="3.40.50.1000">
    <property type="entry name" value="HAD superfamily/HAD-like"/>
    <property type="match status" value="1"/>
</dbReference>
<accession>A0AAW1P838</accession>
<dbReference type="InterPro" id="IPR041492">
    <property type="entry name" value="HAD_2"/>
</dbReference>
<feature type="compositionally biased region" description="Polar residues" evidence="1">
    <location>
        <begin position="277"/>
        <end position="287"/>
    </location>
</feature>
<feature type="region of interest" description="Disordered" evidence="1">
    <location>
        <begin position="261"/>
        <end position="287"/>
    </location>
</feature>
<dbReference type="SUPFAM" id="SSF56784">
    <property type="entry name" value="HAD-like"/>
    <property type="match status" value="1"/>
</dbReference>
<dbReference type="Pfam" id="PF13419">
    <property type="entry name" value="HAD_2"/>
    <property type="match status" value="1"/>
</dbReference>
<dbReference type="PANTHER" id="PTHR47108:SF1">
    <property type="entry name" value="5-AMINO-6-(5-PHOSPHO-D-RIBITYLAMINO)URACIL PHOSPHATASE, CHLOROPLASTIC"/>
    <property type="match status" value="1"/>
</dbReference>
<dbReference type="InterPro" id="IPR023214">
    <property type="entry name" value="HAD_sf"/>
</dbReference>
<dbReference type="CDD" id="cd07505">
    <property type="entry name" value="HAD_BPGM-like"/>
    <property type="match status" value="1"/>
</dbReference>
<keyword evidence="3" id="KW-1185">Reference proteome</keyword>
<dbReference type="Gene3D" id="1.10.150.240">
    <property type="entry name" value="Putative phosphatase, domain 2"/>
    <property type="match status" value="1"/>
</dbReference>